<feature type="transmembrane region" description="Helical" evidence="1">
    <location>
        <begin position="24"/>
        <end position="48"/>
    </location>
</feature>
<evidence type="ECO:0000259" key="2">
    <source>
        <dbReference type="Pfam" id="PF02517"/>
    </source>
</evidence>
<keyword evidence="1" id="KW-0812">Transmembrane</keyword>
<dbReference type="GO" id="GO:0004175">
    <property type="term" value="F:endopeptidase activity"/>
    <property type="evidence" value="ECO:0007669"/>
    <property type="project" value="UniProtKB-ARBA"/>
</dbReference>
<dbReference type="STRING" id="425514.SAMN05443550_107167"/>
<dbReference type="InterPro" id="IPR003675">
    <property type="entry name" value="Rce1/LyrA-like_dom"/>
</dbReference>
<keyword evidence="1" id="KW-0472">Membrane</keyword>
<evidence type="ECO:0000313" key="4">
    <source>
        <dbReference type="Proteomes" id="UP000198850"/>
    </source>
</evidence>
<evidence type="ECO:0000313" key="3">
    <source>
        <dbReference type="EMBL" id="SEA95792.1"/>
    </source>
</evidence>
<feature type="transmembrane region" description="Helical" evidence="1">
    <location>
        <begin position="156"/>
        <end position="174"/>
    </location>
</feature>
<dbReference type="OrthoDB" id="1443714at2"/>
<protein>
    <submittedName>
        <fullName evidence="3">CAAX protease self-immunity</fullName>
    </submittedName>
</protein>
<keyword evidence="3" id="KW-0378">Hydrolase</keyword>
<dbReference type="GO" id="GO:0080120">
    <property type="term" value="P:CAAX-box protein maturation"/>
    <property type="evidence" value="ECO:0007669"/>
    <property type="project" value="UniProtKB-ARBA"/>
</dbReference>
<keyword evidence="1" id="KW-1133">Transmembrane helix</keyword>
<accession>A0A1H4FH26</accession>
<dbReference type="EMBL" id="FNRA01000007">
    <property type="protein sequence ID" value="SEA95792.1"/>
    <property type="molecule type" value="Genomic_DNA"/>
</dbReference>
<dbReference type="GO" id="GO:0006508">
    <property type="term" value="P:proteolysis"/>
    <property type="evidence" value="ECO:0007669"/>
    <property type="project" value="UniProtKB-KW"/>
</dbReference>
<dbReference type="Proteomes" id="UP000198850">
    <property type="component" value="Unassembled WGS sequence"/>
</dbReference>
<sequence length="231" mass="26463">MRNMLSMLLFYLRRPRLVSAPSSVWNPVFILLRLSFICVLVGGMAGYISETLVFNHLIPDPGPSILDHRDVSQFQFFMGAVFVAPVIEEWIFRAQLKRFSATILFMTFILGLICSAVAKTYWAFLVSPVIFGIVFILYRFTIAGSVTQKFIFWNRIFPWHFHLTAICFALVHLANFEKGIALLPLGILYTLPQLAIGLVLGFTRMCYGLKYSIALHSLYNLFFTILLFIKQ</sequence>
<feature type="domain" description="CAAX prenyl protease 2/Lysostaphin resistance protein A-like" evidence="2">
    <location>
        <begin position="136"/>
        <end position="222"/>
    </location>
</feature>
<feature type="transmembrane region" description="Helical" evidence="1">
    <location>
        <begin position="74"/>
        <end position="92"/>
    </location>
</feature>
<dbReference type="AlphaFoldDB" id="A0A1H4FH26"/>
<feature type="transmembrane region" description="Helical" evidence="1">
    <location>
        <begin position="209"/>
        <end position="229"/>
    </location>
</feature>
<evidence type="ECO:0000256" key="1">
    <source>
        <dbReference type="SAM" id="Phobius"/>
    </source>
</evidence>
<keyword evidence="3" id="KW-0645">Protease</keyword>
<dbReference type="Pfam" id="PF02517">
    <property type="entry name" value="Rce1-like"/>
    <property type="match status" value="1"/>
</dbReference>
<proteinExistence type="predicted"/>
<name>A0A1H4FH26_9SPHI</name>
<feature type="transmembrane region" description="Helical" evidence="1">
    <location>
        <begin position="99"/>
        <end position="118"/>
    </location>
</feature>
<organism evidence="3 4">
    <name type="scientific">Pedobacter hartonius</name>
    <dbReference type="NCBI Taxonomy" id="425514"/>
    <lineage>
        <taxon>Bacteria</taxon>
        <taxon>Pseudomonadati</taxon>
        <taxon>Bacteroidota</taxon>
        <taxon>Sphingobacteriia</taxon>
        <taxon>Sphingobacteriales</taxon>
        <taxon>Sphingobacteriaceae</taxon>
        <taxon>Pedobacter</taxon>
    </lineage>
</organism>
<keyword evidence="4" id="KW-1185">Reference proteome</keyword>
<feature type="transmembrane region" description="Helical" evidence="1">
    <location>
        <begin position="180"/>
        <end position="202"/>
    </location>
</feature>
<feature type="transmembrane region" description="Helical" evidence="1">
    <location>
        <begin position="124"/>
        <end position="144"/>
    </location>
</feature>
<reference evidence="3 4" key="1">
    <citation type="submission" date="2016-10" db="EMBL/GenBank/DDBJ databases">
        <authorList>
            <person name="de Groot N.N."/>
        </authorList>
    </citation>
    <scope>NUCLEOTIDE SEQUENCE [LARGE SCALE GENOMIC DNA]</scope>
    <source>
        <strain evidence="3 4">DSM 19033</strain>
    </source>
</reference>
<gene>
    <name evidence="3" type="ORF">SAMN05443550_107167</name>
</gene>